<dbReference type="RefSeq" id="WP_052715277.1">
    <property type="nucleotide sequence ID" value="NZ_VDDC01000060.1"/>
</dbReference>
<dbReference type="Pfam" id="PF00188">
    <property type="entry name" value="CAP"/>
    <property type="match status" value="1"/>
</dbReference>
<dbReference type="PANTHER" id="PTHR31157">
    <property type="entry name" value="SCP DOMAIN-CONTAINING PROTEIN"/>
    <property type="match status" value="1"/>
</dbReference>
<keyword evidence="4" id="KW-1185">Reference proteome</keyword>
<organism evidence="3 4">
    <name type="scientific">Paracoccus haeundaensis</name>
    <dbReference type="NCBI Taxonomy" id="225362"/>
    <lineage>
        <taxon>Bacteria</taxon>
        <taxon>Pseudomonadati</taxon>
        <taxon>Pseudomonadota</taxon>
        <taxon>Alphaproteobacteria</taxon>
        <taxon>Rhodobacterales</taxon>
        <taxon>Paracoccaceae</taxon>
        <taxon>Paracoccus</taxon>
    </lineage>
</organism>
<proteinExistence type="predicted"/>
<sequence>MPSEIADSLELHVVDLVNAEREQAGLNPVHVEVHLNAAAQDHSDWMAEEQAISHAGENGSSPTDRVEDADFPLAGGSWNLTENVAYTGLRGPATEADVDRLHSALMESPSHQANILDPDVAYIGIGLSLGSVEGQGGTQDALFITQNFANTTQPVLVQETVDGQTVTTQYIDGEPVPGTSQPAADPDELPAVGDDPSDDEGTGDEADTDQEDQGASGGACFVATAAYGDRMHPDVVTLRRYRDRVLVKYPTGRAFIRLYWRVGPVMAKRVVPTGASGRMARVALRPIASGCRKILCRHMMVALPRQTGSLMSAWRASVDRRL</sequence>
<dbReference type="AlphaFoldDB" id="A0A5C4R102"/>
<dbReference type="CDD" id="cd05379">
    <property type="entry name" value="CAP_bacterial"/>
    <property type="match status" value="1"/>
</dbReference>
<dbReference type="Proteomes" id="UP000304880">
    <property type="component" value="Unassembled WGS sequence"/>
</dbReference>
<feature type="region of interest" description="Disordered" evidence="1">
    <location>
        <begin position="169"/>
        <end position="216"/>
    </location>
</feature>
<feature type="compositionally biased region" description="Acidic residues" evidence="1">
    <location>
        <begin position="195"/>
        <end position="212"/>
    </location>
</feature>
<dbReference type="EMBL" id="VDDC01000060">
    <property type="protein sequence ID" value="TNH37645.1"/>
    <property type="molecule type" value="Genomic_DNA"/>
</dbReference>
<dbReference type="PANTHER" id="PTHR31157:SF1">
    <property type="entry name" value="SCP DOMAIN-CONTAINING PROTEIN"/>
    <property type="match status" value="1"/>
</dbReference>
<dbReference type="InterPro" id="IPR035940">
    <property type="entry name" value="CAP_sf"/>
</dbReference>
<dbReference type="Gene3D" id="3.40.33.10">
    <property type="entry name" value="CAP"/>
    <property type="match status" value="1"/>
</dbReference>
<name>A0A5C4R102_9RHOB</name>
<gene>
    <name evidence="3" type="ORF">FHD67_19160</name>
</gene>
<evidence type="ECO:0000259" key="2">
    <source>
        <dbReference type="Pfam" id="PF00188"/>
    </source>
</evidence>
<dbReference type="SUPFAM" id="SSF55797">
    <property type="entry name" value="PR-1-like"/>
    <property type="match status" value="1"/>
</dbReference>
<comment type="caution">
    <text evidence="3">The sequence shown here is derived from an EMBL/GenBank/DDBJ whole genome shotgun (WGS) entry which is preliminary data.</text>
</comment>
<accession>A0A5C4R102</accession>
<reference evidence="3 4" key="1">
    <citation type="submission" date="2019-06" db="EMBL/GenBank/DDBJ databases">
        <authorList>
            <person name="Li J."/>
        </authorList>
    </citation>
    <scope>NUCLEOTIDE SEQUENCE [LARGE SCALE GENOMIC DNA]</scope>
    <source>
        <strain evidence="3 4">CGMCC 1.8012</strain>
    </source>
</reference>
<evidence type="ECO:0000313" key="3">
    <source>
        <dbReference type="EMBL" id="TNH37645.1"/>
    </source>
</evidence>
<protein>
    <recommendedName>
        <fullName evidence="2">SCP domain-containing protein</fullName>
    </recommendedName>
</protein>
<evidence type="ECO:0000313" key="4">
    <source>
        <dbReference type="Proteomes" id="UP000304880"/>
    </source>
</evidence>
<feature type="domain" description="SCP" evidence="2">
    <location>
        <begin position="14"/>
        <end position="147"/>
    </location>
</feature>
<dbReference type="InterPro" id="IPR049886">
    <property type="entry name" value="CFI_box_CTERM_dom"/>
</dbReference>
<dbReference type="NCBIfam" id="NF041770">
    <property type="entry name" value="CFI_box_CTERM"/>
    <property type="match status" value="1"/>
</dbReference>
<evidence type="ECO:0000256" key="1">
    <source>
        <dbReference type="SAM" id="MobiDB-lite"/>
    </source>
</evidence>
<dbReference type="InterPro" id="IPR014044">
    <property type="entry name" value="CAP_dom"/>
</dbReference>